<dbReference type="InterPro" id="IPR016189">
    <property type="entry name" value="Transl_init_fac_IF2/IF5_N"/>
</dbReference>
<name>A0A183J6F8_9BILA</name>
<evidence type="ECO:0000256" key="7">
    <source>
        <dbReference type="SAM" id="MobiDB-lite"/>
    </source>
</evidence>
<dbReference type="Pfam" id="PF01873">
    <property type="entry name" value="eIF-5_eIF-2B"/>
    <property type="match status" value="1"/>
</dbReference>
<keyword evidence="5" id="KW-0648">Protein biosynthesis</keyword>
<dbReference type="WBParaSite" id="SBAD_0001184201-mRNA-1">
    <property type="protein sequence ID" value="SBAD_0001184201-mRNA-1"/>
    <property type="gene ID" value="SBAD_0001184201"/>
</dbReference>
<evidence type="ECO:0000313" key="9">
    <source>
        <dbReference type="EMBL" id="VDP40218.1"/>
    </source>
</evidence>
<dbReference type="GO" id="GO:0005525">
    <property type="term" value="F:GTP binding"/>
    <property type="evidence" value="ECO:0007669"/>
    <property type="project" value="UniProtKB-KW"/>
</dbReference>
<keyword evidence="3" id="KW-0396">Initiation factor</keyword>
<reference evidence="9 10" key="2">
    <citation type="submission" date="2018-11" db="EMBL/GenBank/DDBJ databases">
        <authorList>
            <consortium name="Pathogen Informatics"/>
        </authorList>
    </citation>
    <scope>NUCLEOTIDE SEQUENCE [LARGE SCALE GENOMIC DNA]</scope>
</reference>
<accession>A0A183J6F8</accession>
<comment type="similarity">
    <text evidence="1">Belongs to the eIF-2-beta/eIF-5 family.</text>
</comment>
<dbReference type="GO" id="GO:0001732">
    <property type="term" value="P:formation of cytoplasmic translation initiation complex"/>
    <property type="evidence" value="ECO:0007669"/>
    <property type="project" value="TreeGrafter"/>
</dbReference>
<dbReference type="GO" id="GO:0005829">
    <property type="term" value="C:cytosol"/>
    <property type="evidence" value="ECO:0007669"/>
    <property type="project" value="TreeGrafter"/>
</dbReference>
<evidence type="ECO:0000313" key="10">
    <source>
        <dbReference type="Proteomes" id="UP000270296"/>
    </source>
</evidence>
<evidence type="ECO:0000256" key="3">
    <source>
        <dbReference type="ARBA" id="ARBA00022540"/>
    </source>
</evidence>
<dbReference type="InterPro" id="IPR045196">
    <property type="entry name" value="IF2/IF5"/>
</dbReference>
<dbReference type="SMART" id="SM00653">
    <property type="entry name" value="eIF2B_5"/>
    <property type="match status" value="1"/>
</dbReference>
<feature type="domain" description="Translation initiation factor IF2/IF5" evidence="8">
    <location>
        <begin position="1"/>
        <end position="104"/>
    </location>
</feature>
<evidence type="ECO:0000256" key="1">
    <source>
        <dbReference type="ARBA" id="ARBA00010397"/>
    </source>
</evidence>
<organism evidence="11">
    <name type="scientific">Soboliphyme baturini</name>
    <dbReference type="NCBI Taxonomy" id="241478"/>
    <lineage>
        <taxon>Eukaryota</taxon>
        <taxon>Metazoa</taxon>
        <taxon>Ecdysozoa</taxon>
        <taxon>Nematoda</taxon>
        <taxon>Enoplea</taxon>
        <taxon>Dorylaimia</taxon>
        <taxon>Dioctophymatida</taxon>
        <taxon>Dioctophymatoidea</taxon>
        <taxon>Soboliphymatidae</taxon>
        <taxon>Soboliphyme</taxon>
    </lineage>
</organism>
<gene>
    <name evidence="9" type="ORF">SBAD_LOCUS11454</name>
</gene>
<keyword evidence="6" id="KW-0342">GTP-binding</keyword>
<reference evidence="11" key="1">
    <citation type="submission" date="2016-06" db="UniProtKB">
        <authorList>
            <consortium name="WormBaseParasite"/>
        </authorList>
    </citation>
    <scope>IDENTIFICATION</scope>
</reference>
<dbReference type="Gene3D" id="3.30.30.170">
    <property type="match status" value="1"/>
</dbReference>
<dbReference type="GO" id="GO:0071074">
    <property type="term" value="F:eukaryotic initiation factor eIF2 binding"/>
    <property type="evidence" value="ECO:0007669"/>
    <property type="project" value="TreeGrafter"/>
</dbReference>
<dbReference type="GO" id="GO:0005092">
    <property type="term" value="F:GDP-dissociation inhibitor activity"/>
    <property type="evidence" value="ECO:0007669"/>
    <property type="project" value="TreeGrafter"/>
</dbReference>
<dbReference type="PANTHER" id="PTHR23001">
    <property type="entry name" value="EUKARYOTIC TRANSLATION INITIATION FACTOR"/>
    <property type="match status" value="1"/>
</dbReference>
<evidence type="ECO:0000259" key="8">
    <source>
        <dbReference type="SMART" id="SM00653"/>
    </source>
</evidence>
<sequence>MPRLVAKVEGKGNGIKTVIANMTEIAKALHRPPTYPTKYFGCELGAQTQFDLKNDRYIVNGEHDAQKLQEILDGFIKKFVLCAECENPETMLNPPDADIPETASVTNASVVKRGRSKKAKDNGSSSPTENGNAENGEVDDLANVSVHMICILNSFSNRFK</sequence>
<dbReference type="AlphaFoldDB" id="A0A183J6F8"/>
<proteinExistence type="inferred from homology"/>
<evidence type="ECO:0000256" key="6">
    <source>
        <dbReference type="ARBA" id="ARBA00023134"/>
    </source>
</evidence>
<feature type="compositionally biased region" description="Polar residues" evidence="7">
    <location>
        <begin position="122"/>
        <end position="133"/>
    </location>
</feature>
<protein>
    <recommendedName>
        <fullName evidence="2">Eukaryotic translation initiation factor 5</fullName>
    </recommendedName>
</protein>
<dbReference type="OrthoDB" id="10250831at2759"/>
<evidence type="ECO:0000256" key="5">
    <source>
        <dbReference type="ARBA" id="ARBA00022917"/>
    </source>
</evidence>
<dbReference type="EMBL" id="UZAM01015683">
    <property type="protein sequence ID" value="VDP40218.1"/>
    <property type="molecule type" value="Genomic_DNA"/>
</dbReference>
<evidence type="ECO:0000256" key="2">
    <source>
        <dbReference type="ARBA" id="ARBA00018059"/>
    </source>
</evidence>
<dbReference type="FunFam" id="3.30.30.170:FF:000002">
    <property type="entry name" value="Eukaryotic translation initiation factor 5"/>
    <property type="match status" value="1"/>
</dbReference>
<dbReference type="InterPro" id="IPR002735">
    <property type="entry name" value="Transl_init_fac_IF2/IF5_dom"/>
</dbReference>
<keyword evidence="10" id="KW-1185">Reference proteome</keyword>
<evidence type="ECO:0000256" key="4">
    <source>
        <dbReference type="ARBA" id="ARBA00022741"/>
    </source>
</evidence>
<feature type="region of interest" description="Disordered" evidence="7">
    <location>
        <begin position="92"/>
        <end position="136"/>
    </location>
</feature>
<dbReference type="Proteomes" id="UP000270296">
    <property type="component" value="Unassembled WGS sequence"/>
</dbReference>
<evidence type="ECO:0000313" key="11">
    <source>
        <dbReference type="WBParaSite" id="SBAD_0001184201-mRNA-1"/>
    </source>
</evidence>
<dbReference type="PANTHER" id="PTHR23001:SF7">
    <property type="entry name" value="EUKARYOTIC TRANSLATION INITIATION FACTOR 5"/>
    <property type="match status" value="1"/>
</dbReference>
<keyword evidence="4" id="KW-0547">Nucleotide-binding</keyword>
<dbReference type="SUPFAM" id="SSF100966">
    <property type="entry name" value="Translation initiation factor 2 beta, aIF2beta, N-terminal domain"/>
    <property type="match status" value="1"/>
</dbReference>
<dbReference type="GO" id="GO:0003743">
    <property type="term" value="F:translation initiation factor activity"/>
    <property type="evidence" value="ECO:0007669"/>
    <property type="project" value="UniProtKB-KW"/>
</dbReference>